<organism evidence="3 4">
    <name type="scientific">Dovyalis caffra</name>
    <dbReference type="NCBI Taxonomy" id="77055"/>
    <lineage>
        <taxon>Eukaryota</taxon>
        <taxon>Viridiplantae</taxon>
        <taxon>Streptophyta</taxon>
        <taxon>Embryophyta</taxon>
        <taxon>Tracheophyta</taxon>
        <taxon>Spermatophyta</taxon>
        <taxon>Magnoliopsida</taxon>
        <taxon>eudicotyledons</taxon>
        <taxon>Gunneridae</taxon>
        <taxon>Pentapetalae</taxon>
        <taxon>rosids</taxon>
        <taxon>fabids</taxon>
        <taxon>Malpighiales</taxon>
        <taxon>Salicaceae</taxon>
        <taxon>Flacourtieae</taxon>
        <taxon>Dovyalis</taxon>
    </lineage>
</organism>
<proteinExistence type="predicted"/>
<dbReference type="Gene3D" id="3.40.50.10140">
    <property type="entry name" value="Toll/interleukin-1 receptor homology (TIR) domain"/>
    <property type="match status" value="1"/>
</dbReference>
<sequence>MKEAGGVGCVRVAASGARWLGEVSYGEVACVAWCLEELVKIIECRKNNRQIVVLVFYLVDSSHVRNQTGSFRDAFARLVKERALAMDKLQSLRGTSKDAANLSGWGLGKFE</sequence>
<name>A0AAV1QNG1_9ROSI</name>
<reference evidence="3 4" key="1">
    <citation type="submission" date="2024-01" db="EMBL/GenBank/DDBJ databases">
        <authorList>
            <person name="Waweru B."/>
        </authorList>
    </citation>
    <scope>NUCLEOTIDE SEQUENCE [LARGE SCALE GENOMIC DNA]</scope>
</reference>
<dbReference type="AlphaFoldDB" id="A0AAV1QNG1"/>
<comment type="caution">
    <text evidence="3">The sequence shown here is derived from an EMBL/GenBank/DDBJ whole genome shotgun (WGS) entry which is preliminary data.</text>
</comment>
<dbReference type="PANTHER" id="PTHR32009">
    <property type="entry name" value="TMV RESISTANCE PROTEIN N-LIKE"/>
    <property type="match status" value="1"/>
</dbReference>
<evidence type="ECO:0000259" key="2">
    <source>
        <dbReference type="Pfam" id="PF01582"/>
    </source>
</evidence>
<dbReference type="GO" id="GO:0007165">
    <property type="term" value="P:signal transduction"/>
    <property type="evidence" value="ECO:0007669"/>
    <property type="project" value="InterPro"/>
</dbReference>
<evidence type="ECO:0000256" key="1">
    <source>
        <dbReference type="ARBA" id="ARBA00023027"/>
    </source>
</evidence>
<evidence type="ECO:0000313" key="3">
    <source>
        <dbReference type="EMBL" id="CAK7322478.1"/>
    </source>
</evidence>
<dbReference type="Pfam" id="PF01582">
    <property type="entry name" value="TIR"/>
    <property type="match status" value="1"/>
</dbReference>
<feature type="domain" description="TIR" evidence="2">
    <location>
        <begin position="29"/>
        <end position="105"/>
    </location>
</feature>
<dbReference type="InterPro" id="IPR035897">
    <property type="entry name" value="Toll_tir_struct_dom_sf"/>
</dbReference>
<dbReference type="Proteomes" id="UP001314170">
    <property type="component" value="Unassembled WGS sequence"/>
</dbReference>
<gene>
    <name evidence="3" type="ORF">DCAF_LOCUS88</name>
</gene>
<keyword evidence="1" id="KW-0520">NAD</keyword>
<dbReference type="EMBL" id="CAWUPB010000026">
    <property type="protein sequence ID" value="CAK7322478.1"/>
    <property type="molecule type" value="Genomic_DNA"/>
</dbReference>
<keyword evidence="4" id="KW-1185">Reference proteome</keyword>
<accession>A0AAV1QNG1</accession>
<dbReference type="PANTHER" id="PTHR32009:SF155">
    <property type="entry name" value="DISEASE RESISTANCE PROTEIN (TIR-NBS-LRR CLASS)"/>
    <property type="match status" value="1"/>
</dbReference>
<dbReference type="SUPFAM" id="SSF52200">
    <property type="entry name" value="Toll/Interleukin receptor TIR domain"/>
    <property type="match status" value="1"/>
</dbReference>
<protein>
    <recommendedName>
        <fullName evidence="2">TIR domain-containing protein</fullName>
    </recommendedName>
</protein>
<dbReference type="InterPro" id="IPR000157">
    <property type="entry name" value="TIR_dom"/>
</dbReference>
<evidence type="ECO:0000313" key="4">
    <source>
        <dbReference type="Proteomes" id="UP001314170"/>
    </source>
</evidence>